<dbReference type="Proteomes" id="UP000319769">
    <property type="component" value="Unassembled WGS sequence"/>
</dbReference>
<keyword evidence="5" id="KW-0456">Lyase</keyword>
<evidence type="ECO:0000256" key="6">
    <source>
        <dbReference type="ARBA" id="ARBA00023277"/>
    </source>
</evidence>
<dbReference type="OrthoDB" id="7943715at2"/>
<dbReference type="PANTHER" id="PTHR35039:SF3">
    <property type="entry name" value="3-KETO-L-GULONATE-6-PHOSPHATE DECARBOXYLASE SGBH-RELATED"/>
    <property type="match status" value="1"/>
</dbReference>
<dbReference type="GO" id="GO:0006207">
    <property type="term" value="P:'de novo' pyrimidine nucleobase biosynthetic process"/>
    <property type="evidence" value="ECO:0007669"/>
    <property type="project" value="InterPro"/>
</dbReference>
<dbReference type="GO" id="GO:0019854">
    <property type="term" value="P:L-ascorbic acid catabolic process"/>
    <property type="evidence" value="ECO:0007669"/>
    <property type="project" value="TreeGrafter"/>
</dbReference>
<reference evidence="8" key="1">
    <citation type="submission" date="2019-09" db="EMBL/GenBank/DDBJ databases">
        <authorList>
            <person name="Teo W.F.A."/>
            <person name="Duangmal K."/>
        </authorList>
    </citation>
    <scope>NUCLEOTIDE SEQUENCE [LARGE SCALE GENOMIC DNA]</scope>
    <source>
        <strain evidence="8">K81G1</strain>
    </source>
</reference>
<comment type="caution">
    <text evidence="8">The sequence shown here is derived from an EMBL/GenBank/DDBJ whole genome shotgun (WGS) entry which is preliminary data.</text>
</comment>
<dbReference type="NCBIfam" id="TIGR03128">
    <property type="entry name" value="RuMP_HxlA"/>
    <property type="match status" value="1"/>
</dbReference>
<dbReference type="FunFam" id="3.20.20.70:FF:000022">
    <property type="entry name" value="3-keto-L-gulonate-6-phosphate decarboxylase UlaD"/>
    <property type="match status" value="1"/>
</dbReference>
<name>A0A5N0VIG7_9PSEU</name>
<comment type="catalytic activity">
    <reaction evidence="1">
        <text>D-ribulose 5-phosphate + formaldehyde = D-arabino-hex-3-ulose 6-phosphate</text>
        <dbReference type="Rhea" id="RHEA:25201"/>
        <dbReference type="ChEBI" id="CHEBI:16842"/>
        <dbReference type="ChEBI" id="CHEBI:58121"/>
        <dbReference type="ChEBI" id="CHEBI:58542"/>
        <dbReference type="EC" id="4.1.2.43"/>
    </reaction>
</comment>
<dbReference type="AlphaFoldDB" id="A0A5N0VIG7"/>
<gene>
    <name evidence="8" type="ORF">FPZ12_003590</name>
</gene>
<evidence type="ECO:0000256" key="3">
    <source>
        <dbReference type="ARBA" id="ARBA00006350"/>
    </source>
</evidence>
<dbReference type="Gene3D" id="3.20.20.70">
    <property type="entry name" value="Aldolase class I"/>
    <property type="match status" value="1"/>
</dbReference>
<dbReference type="InterPro" id="IPR013785">
    <property type="entry name" value="Aldolase_TIM"/>
</dbReference>
<dbReference type="SUPFAM" id="SSF51366">
    <property type="entry name" value="Ribulose-phoshate binding barrel"/>
    <property type="match status" value="1"/>
</dbReference>
<comment type="pathway">
    <text evidence="2">One-carbon metabolism; formaldehyde assimilation via RuMP pathway; D-fructose 6-phosphate from D-ribulose 5-phosphate and formaldehyde: step 1/2.</text>
</comment>
<dbReference type="Pfam" id="PF00215">
    <property type="entry name" value="OMPdecase"/>
    <property type="match status" value="1"/>
</dbReference>
<dbReference type="EMBL" id="VMNW02000003">
    <property type="protein sequence ID" value="KAA9166046.1"/>
    <property type="molecule type" value="Genomic_DNA"/>
</dbReference>
<dbReference type="InterPro" id="IPR017553">
    <property type="entry name" value="3-hexulose-6-phosphate_synth"/>
</dbReference>
<dbReference type="InterPro" id="IPR011060">
    <property type="entry name" value="RibuloseP-bd_barrel"/>
</dbReference>
<evidence type="ECO:0000259" key="7">
    <source>
        <dbReference type="SMART" id="SM00934"/>
    </source>
</evidence>
<keyword evidence="6" id="KW-0119">Carbohydrate metabolism</keyword>
<feature type="domain" description="Orotidine 5'-phosphate decarboxylase" evidence="7">
    <location>
        <begin position="30"/>
        <end position="231"/>
    </location>
</feature>
<evidence type="ECO:0000256" key="2">
    <source>
        <dbReference type="ARBA" id="ARBA00005014"/>
    </source>
</evidence>
<proteinExistence type="inferred from homology"/>
<protein>
    <recommendedName>
        <fullName evidence="4">3-hexulose-6-phosphate synthase</fullName>
        <ecNumber evidence="4">4.1.2.43</ecNumber>
    </recommendedName>
</protein>
<comment type="similarity">
    <text evidence="3">Belongs to the HPS/KGPDC family. HPS subfamily.</text>
</comment>
<dbReference type="InterPro" id="IPR041710">
    <property type="entry name" value="HPS/KGPDC"/>
</dbReference>
<evidence type="ECO:0000256" key="4">
    <source>
        <dbReference type="ARBA" id="ARBA00012890"/>
    </source>
</evidence>
<dbReference type="PANTHER" id="PTHR35039">
    <property type="entry name" value="3-KETO-L-GULONATE-6-PHOSPHATE DECARBOXYLASE SGBH-RELATED"/>
    <property type="match status" value="1"/>
</dbReference>
<dbReference type="GO" id="GO:0004590">
    <property type="term" value="F:orotidine-5'-phosphate decarboxylase activity"/>
    <property type="evidence" value="ECO:0007669"/>
    <property type="project" value="InterPro"/>
</dbReference>
<evidence type="ECO:0000256" key="5">
    <source>
        <dbReference type="ARBA" id="ARBA00023239"/>
    </source>
</evidence>
<evidence type="ECO:0000313" key="8">
    <source>
        <dbReference type="EMBL" id="KAA9166046.1"/>
    </source>
</evidence>
<accession>A0A5N0VIG7</accession>
<organism evidence="8 9">
    <name type="scientific">Amycolatopsis acidicola</name>
    <dbReference type="NCBI Taxonomy" id="2596893"/>
    <lineage>
        <taxon>Bacteria</taxon>
        <taxon>Bacillati</taxon>
        <taxon>Actinomycetota</taxon>
        <taxon>Actinomycetes</taxon>
        <taxon>Pseudonocardiales</taxon>
        <taxon>Pseudonocardiaceae</taxon>
        <taxon>Amycolatopsis</taxon>
    </lineage>
</organism>
<dbReference type="SMART" id="SM00934">
    <property type="entry name" value="OMPdecase"/>
    <property type="match status" value="1"/>
</dbReference>
<keyword evidence="9" id="KW-1185">Reference proteome</keyword>
<dbReference type="CDD" id="cd04726">
    <property type="entry name" value="KGPDC_HPS"/>
    <property type="match status" value="1"/>
</dbReference>
<evidence type="ECO:0000256" key="1">
    <source>
        <dbReference type="ARBA" id="ARBA00000718"/>
    </source>
</evidence>
<dbReference type="EC" id="4.1.2.43" evidence="4"/>
<sequence length="237" mass="24335">MCGGVVGIQGTGRKWWDLSGSRNAEEFVVQLQVALDVLDLPAALTLANQVSEHVDILELGTPLVKSAGIGAVSAIKAAHPDKLVFADLKTADAGELEAGLAFEAGADLVTVMGAVDDDTIRGAVAAGRKYGKQVVADMISVVEGRVARIREVAKLGVSFVEIHAGLDEQARPGYSIDQLLEDGRLAGVPFSIAGGVKVDTIGSVREAGAKVAVAGGAIYNAPDPGAAAAELKKRATR</sequence>
<dbReference type="GO" id="GO:0043801">
    <property type="term" value="F:hexulose-6-phosphate synthase activity"/>
    <property type="evidence" value="ECO:0007669"/>
    <property type="project" value="UniProtKB-EC"/>
</dbReference>
<evidence type="ECO:0000313" key="9">
    <source>
        <dbReference type="Proteomes" id="UP000319769"/>
    </source>
</evidence>
<dbReference type="GO" id="GO:0033982">
    <property type="term" value="F:3-dehydro-L-gulonate-6-phosphate decarboxylase activity"/>
    <property type="evidence" value="ECO:0007669"/>
    <property type="project" value="TreeGrafter"/>
</dbReference>
<dbReference type="InterPro" id="IPR001754">
    <property type="entry name" value="OMPdeCOase_dom"/>
</dbReference>